<reference evidence="5 6" key="1">
    <citation type="submission" date="2019-08" db="EMBL/GenBank/DDBJ databases">
        <title>In-depth cultivation of the pig gut microbiome towards novel bacterial diversity and tailored functional studies.</title>
        <authorList>
            <person name="Wylensek D."/>
            <person name="Hitch T.C.A."/>
            <person name="Clavel T."/>
        </authorList>
    </citation>
    <scope>NUCLEOTIDE SEQUENCE [LARGE SCALE GENOMIC DNA]</scope>
    <source>
        <strain evidence="5 6">WCA3-601-WT-6H</strain>
    </source>
</reference>
<gene>
    <name evidence="5" type="ORF">FYJ59_04090</name>
</gene>
<dbReference type="Proteomes" id="UP000476055">
    <property type="component" value="Unassembled WGS sequence"/>
</dbReference>
<organism evidence="5 6">
    <name type="scientific">Waltera intestinalis</name>
    <dbReference type="NCBI Taxonomy" id="2606635"/>
    <lineage>
        <taxon>Bacteria</taxon>
        <taxon>Bacillati</taxon>
        <taxon>Bacillota</taxon>
        <taxon>Clostridia</taxon>
        <taxon>Lachnospirales</taxon>
        <taxon>Lachnospiraceae</taxon>
        <taxon>Waltera</taxon>
    </lineage>
</organism>
<comment type="caution">
    <text evidence="5">The sequence shown here is derived from an EMBL/GenBank/DDBJ whole genome shotgun (WGS) entry which is preliminary data.</text>
</comment>
<dbReference type="EMBL" id="VUMU01000003">
    <property type="protein sequence ID" value="MST57428.1"/>
    <property type="molecule type" value="Genomic_DNA"/>
</dbReference>
<feature type="active site" description="Acyl-thioester intermediate" evidence="2">
    <location>
        <position position="316"/>
    </location>
</feature>
<keyword evidence="4" id="KW-0812">Transmembrane</keyword>
<dbReference type="SUPFAM" id="SSF63817">
    <property type="entry name" value="Sortase"/>
    <property type="match status" value="1"/>
</dbReference>
<dbReference type="AlphaFoldDB" id="A0A6L5YHP9"/>
<evidence type="ECO:0000256" key="2">
    <source>
        <dbReference type="PIRSR" id="PIRSR605754-1"/>
    </source>
</evidence>
<evidence type="ECO:0000256" key="3">
    <source>
        <dbReference type="SAM" id="MobiDB-lite"/>
    </source>
</evidence>
<keyword evidence="4" id="KW-1133">Transmembrane helix</keyword>
<dbReference type="InterPro" id="IPR005754">
    <property type="entry name" value="Sortase"/>
</dbReference>
<dbReference type="Gene3D" id="2.40.260.10">
    <property type="entry name" value="Sortase"/>
    <property type="match status" value="1"/>
</dbReference>
<feature type="active site" description="Proton donor/acceptor" evidence="2">
    <location>
        <position position="216"/>
    </location>
</feature>
<dbReference type="InterPro" id="IPR009835">
    <property type="entry name" value="SrtB"/>
</dbReference>
<keyword evidence="1" id="KW-0378">Hydrolase</keyword>
<evidence type="ECO:0000313" key="5">
    <source>
        <dbReference type="EMBL" id="MST57428.1"/>
    </source>
</evidence>
<sequence>MISFNAFCSIFSPPYCILYDFICIFRRKYLPDAKSSKIKKSFCFNLLHPVACSAYNKHMKSNRKTLSVILFILAGICILAAIILFVRGHMEDRHMEESLDALRPTESPAETVPSSEPETIAAATTESAVEESVSAPEEVTRVPNPYADSFLANEDMGAWLQIPGTGIDYPVMWTPRDESYYLYRAFDGSENKNGCLILDTDSCLDPLSTNLIIHGHNMKSGAMFGNLTDYEDPDFYENHKNIILYTEECQRNYEVIAVFRSQVYRKTDHVFKFYKFFQADTQEEFDDFYNNIKQLSQYDTGVTAQFGDHFLTLSTCVYHVEQGRFVVVAKETEPGDHYLPIQE</sequence>
<accession>A0A6L5YHP9</accession>
<keyword evidence="4" id="KW-0472">Membrane</keyword>
<evidence type="ECO:0000313" key="6">
    <source>
        <dbReference type="Proteomes" id="UP000476055"/>
    </source>
</evidence>
<feature type="region of interest" description="Disordered" evidence="3">
    <location>
        <begin position="97"/>
        <end position="119"/>
    </location>
</feature>
<dbReference type="Pfam" id="PF04203">
    <property type="entry name" value="Sortase"/>
    <property type="match status" value="1"/>
</dbReference>
<protein>
    <submittedName>
        <fullName evidence="5">Class B sortase</fullName>
    </submittedName>
</protein>
<proteinExistence type="predicted"/>
<feature type="transmembrane region" description="Helical" evidence="4">
    <location>
        <begin position="66"/>
        <end position="86"/>
    </location>
</feature>
<evidence type="ECO:0000256" key="4">
    <source>
        <dbReference type="SAM" id="Phobius"/>
    </source>
</evidence>
<dbReference type="CDD" id="cd05826">
    <property type="entry name" value="Sortase_B"/>
    <property type="match status" value="1"/>
</dbReference>
<evidence type="ECO:0000256" key="1">
    <source>
        <dbReference type="ARBA" id="ARBA00022801"/>
    </source>
</evidence>
<dbReference type="GO" id="GO:0016787">
    <property type="term" value="F:hydrolase activity"/>
    <property type="evidence" value="ECO:0007669"/>
    <property type="project" value="UniProtKB-KW"/>
</dbReference>
<keyword evidence="6" id="KW-1185">Reference proteome</keyword>
<name>A0A6L5YHP9_9FIRM</name>
<dbReference type="InterPro" id="IPR023365">
    <property type="entry name" value="Sortase_dom-sf"/>
</dbReference>